<evidence type="ECO:0000256" key="7">
    <source>
        <dbReference type="SAM" id="MobiDB-lite"/>
    </source>
</evidence>
<feature type="compositionally biased region" description="Pro residues" evidence="7">
    <location>
        <begin position="85"/>
        <end position="100"/>
    </location>
</feature>
<evidence type="ECO:0000256" key="3">
    <source>
        <dbReference type="ARBA" id="ARBA00023015"/>
    </source>
</evidence>
<comment type="subcellular location">
    <subcellularLocation>
        <location evidence="1">Nucleus</location>
    </subcellularLocation>
</comment>
<sequence>MITSNLVVEGVPGNHHHHHPHHHHHALAATGSHPLHSFSAIHHHLNHSQSSRNHLMSASTFADPFLKTTNGPASGGGGGGSLLQPSPPEFAHPLPKPAPIVPRYNGVTSSSLNGAAAKPPQSRLSKYSEPESPHGPVNLVQSKDPLPPPSSSPQSSSVTMDVVGHPAYGIYTSSSRIYQPNPTYPPHFAPPPPPPPPSSLPTGPYGPLYPPNPFTPLLHRSGASTDNHRSTSHLLALQQYPEPNATPPHHLKSPPTSAGHNGMVKTIYEPPIVPIVASEAAVSLAGSRGEKRFKVPSGKEGSLKHRILTRPEPSRGAHKKSSSSSSARASHSNATNALLPPPSSSPSSSASLCSTPMTTSNQVHKNGLTTASGLSDSAPAAILNTNHTSSNSYSNNSYNKSSSSGGDCGTNTILPKFIKGSLIQLADGSTKKVEDMQTEDFISCVENSTTMRIDPSTVVRIQESTHKKGMTTVTLSYGEQRNQVSLEFLTLYFQRGTHL</sequence>
<evidence type="ECO:0000313" key="9">
    <source>
        <dbReference type="EMBL" id="KAK7593043.1"/>
    </source>
</evidence>
<feature type="region of interest" description="Disordered" evidence="7">
    <location>
        <begin position="9"/>
        <end position="28"/>
    </location>
</feature>
<keyword evidence="3" id="KW-0805">Transcription regulation</keyword>
<feature type="region of interest" description="Disordered" evidence="7">
    <location>
        <begin position="386"/>
        <end position="405"/>
    </location>
</feature>
<feature type="compositionally biased region" description="Basic residues" evidence="7">
    <location>
        <begin position="14"/>
        <end position="26"/>
    </location>
</feature>
<reference evidence="9 10" key="1">
    <citation type="submission" date="2024-03" db="EMBL/GenBank/DDBJ databases">
        <title>Adaptation during the transition from Ophiocordyceps entomopathogen to insect associate is accompanied by gene loss and intensified selection.</title>
        <authorList>
            <person name="Ward C.M."/>
            <person name="Onetto C.A."/>
            <person name="Borneman A.R."/>
        </authorList>
    </citation>
    <scope>NUCLEOTIDE SEQUENCE [LARGE SCALE GENOMIC DNA]</scope>
    <source>
        <strain evidence="9">AWRI1</strain>
        <tissue evidence="9">Single Adult Female</tissue>
    </source>
</reference>
<dbReference type="AlphaFoldDB" id="A0AAN9TKI7"/>
<keyword evidence="2" id="KW-0678">Repressor</keyword>
<feature type="region of interest" description="Disordered" evidence="7">
    <location>
        <begin position="66"/>
        <end position="160"/>
    </location>
</feature>
<dbReference type="SUPFAM" id="SSF102031">
    <property type="entry name" value="AXH domain"/>
    <property type="match status" value="1"/>
</dbReference>
<evidence type="ECO:0000256" key="5">
    <source>
        <dbReference type="ARBA" id="ARBA00023163"/>
    </source>
</evidence>
<organism evidence="9 10">
    <name type="scientific">Parthenolecanium corni</name>
    <dbReference type="NCBI Taxonomy" id="536013"/>
    <lineage>
        <taxon>Eukaryota</taxon>
        <taxon>Metazoa</taxon>
        <taxon>Ecdysozoa</taxon>
        <taxon>Arthropoda</taxon>
        <taxon>Hexapoda</taxon>
        <taxon>Insecta</taxon>
        <taxon>Pterygota</taxon>
        <taxon>Neoptera</taxon>
        <taxon>Paraneoptera</taxon>
        <taxon>Hemiptera</taxon>
        <taxon>Sternorrhyncha</taxon>
        <taxon>Coccoidea</taxon>
        <taxon>Coccidae</taxon>
        <taxon>Parthenolecanium</taxon>
    </lineage>
</organism>
<comment type="caution">
    <text evidence="9">The sequence shown here is derived from an EMBL/GenBank/DDBJ whole genome shotgun (WGS) entry which is preliminary data.</text>
</comment>
<accession>A0AAN9TKI7</accession>
<evidence type="ECO:0000259" key="8">
    <source>
        <dbReference type="PROSITE" id="PS51148"/>
    </source>
</evidence>
<feature type="compositionally biased region" description="Pro residues" evidence="7">
    <location>
        <begin position="182"/>
        <end position="199"/>
    </location>
</feature>
<dbReference type="PANTHER" id="PTHR13392">
    <property type="entry name" value="ATAXIN 1"/>
    <property type="match status" value="1"/>
</dbReference>
<keyword evidence="5" id="KW-0804">Transcription</keyword>
<dbReference type="GO" id="GO:0003677">
    <property type="term" value="F:DNA binding"/>
    <property type="evidence" value="ECO:0007669"/>
    <property type="project" value="UniProtKB-KW"/>
</dbReference>
<dbReference type="PANTHER" id="PTHR13392:SF13">
    <property type="entry name" value="AXH DOMAIN-CONTAINING PROTEIN"/>
    <property type="match status" value="1"/>
</dbReference>
<keyword evidence="4" id="KW-0238">DNA-binding</keyword>
<feature type="domain" description="AXH" evidence="8">
    <location>
        <begin position="405"/>
        <end position="499"/>
    </location>
</feature>
<feature type="compositionally biased region" description="Low complexity" evidence="7">
    <location>
        <begin position="386"/>
        <end position="404"/>
    </location>
</feature>
<proteinExistence type="predicted"/>
<evidence type="ECO:0000313" key="10">
    <source>
        <dbReference type="Proteomes" id="UP001367676"/>
    </source>
</evidence>
<evidence type="ECO:0000256" key="6">
    <source>
        <dbReference type="ARBA" id="ARBA00023242"/>
    </source>
</evidence>
<dbReference type="GO" id="GO:0003723">
    <property type="term" value="F:RNA binding"/>
    <property type="evidence" value="ECO:0007669"/>
    <property type="project" value="InterPro"/>
</dbReference>
<feature type="region of interest" description="Disordered" evidence="7">
    <location>
        <begin position="179"/>
        <end position="263"/>
    </location>
</feature>
<evidence type="ECO:0000256" key="2">
    <source>
        <dbReference type="ARBA" id="ARBA00022491"/>
    </source>
</evidence>
<feature type="region of interest" description="Disordered" evidence="7">
    <location>
        <begin position="286"/>
        <end position="372"/>
    </location>
</feature>
<evidence type="ECO:0000256" key="1">
    <source>
        <dbReference type="ARBA" id="ARBA00004123"/>
    </source>
</evidence>
<dbReference type="GO" id="GO:0005634">
    <property type="term" value="C:nucleus"/>
    <property type="evidence" value="ECO:0007669"/>
    <property type="project" value="UniProtKB-SubCell"/>
</dbReference>
<name>A0AAN9TKI7_9HEMI</name>
<dbReference type="InterPro" id="IPR043404">
    <property type="entry name" value="ATAXIN1-like"/>
</dbReference>
<dbReference type="InterPro" id="IPR036096">
    <property type="entry name" value="Ataxin_AXH_dom_sf"/>
</dbReference>
<dbReference type="GO" id="GO:0006355">
    <property type="term" value="P:regulation of DNA-templated transcription"/>
    <property type="evidence" value="ECO:0007669"/>
    <property type="project" value="InterPro"/>
</dbReference>
<dbReference type="InterPro" id="IPR003652">
    <property type="entry name" value="Ataxin_AXH_dom"/>
</dbReference>
<dbReference type="EMBL" id="JBBCAQ010000020">
    <property type="protein sequence ID" value="KAK7593043.1"/>
    <property type="molecule type" value="Genomic_DNA"/>
</dbReference>
<feature type="compositionally biased region" description="Low complexity" evidence="7">
    <location>
        <begin position="322"/>
        <end position="338"/>
    </location>
</feature>
<dbReference type="PROSITE" id="PS51148">
    <property type="entry name" value="AXH"/>
    <property type="match status" value="1"/>
</dbReference>
<gene>
    <name evidence="9" type="ORF">V9T40_007795</name>
</gene>
<keyword evidence="6" id="KW-0539">Nucleus</keyword>
<dbReference type="Proteomes" id="UP001367676">
    <property type="component" value="Unassembled WGS sequence"/>
</dbReference>
<protein>
    <recommendedName>
        <fullName evidence="8">AXH domain-containing protein</fullName>
    </recommendedName>
</protein>
<keyword evidence="10" id="KW-1185">Reference proteome</keyword>
<evidence type="ECO:0000256" key="4">
    <source>
        <dbReference type="ARBA" id="ARBA00023125"/>
    </source>
</evidence>
<feature type="compositionally biased region" description="Polar residues" evidence="7">
    <location>
        <begin position="353"/>
        <end position="372"/>
    </location>
</feature>
<dbReference type="SMART" id="SM00536">
    <property type="entry name" value="AXH"/>
    <property type="match status" value="1"/>
</dbReference>
<dbReference type="Pfam" id="PF08517">
    <property type="entry name" value="AXH"/>
    <property type="match status" value="1"/>
</dbReference>